<dbReference type="GO" id="GO:0016430">
    <property type="term" value="F:tRNA (adenine-N6)-methyltransferase activity"/>
    <property type="evidence" value="ECO:0007669"/>
    <property type="project" value="UniProtKB-UniRule"/>
</dbReference>
<evidence type="ECO:0000256" key="2">
    <source>
        <dbReference type="ARBA" id="ARBA00022603"/>
    </source>
</evidence>
<comment type="catalytic activity">
    <reaction evidence="6">
        <text>adenosine(37) in tRNA1(Val) + S-adenosyl-L-methionine = N(6)-methyladenosine(37) in tRNA1(Val) + S-adenosyl-L-homocysteine + H(+)</text>
        <dbReference type="Rhea" id="RHEA:43160"/>
        <dbReference type="Rhea" id="RHEA-COMP:10369"/>
        <dbReference type="Rhea" id="RHEA-COMP:10370"/>
        <dbReference type="ChEBI" id="CHEBI:15378"/>
        <dbReference type="ChEBI" id="CHEBI:57856"/>
        <dbReference type="ChEBI" id="CHEBI:59789"/>
        <dbReference type="ChEBI" id="CHEBI:74411"/>
        <dbReference type="ChEBI" id="CHEBI:74449"/>
        <dbReference type="EC" id="2.1.1.223"/>
    </reaction>
</comment>
<dbReference type="AlphaFoldDB" id="A0A5D0HIX1"/>
<dbReference type="EC" id="2.1.1.223" evidence="6"/>
<evidence type="ECO:0000256" key="1">
    <source>
        <dbReference type="ARBA" id="ARBA00022490"/>
    </source>
</evidence>
<organism evidence="8 9">
    <name type="scientific">Seonamhaeicola marinus</name>
    <dbReference type="NCBI Taxonomy" id="1912246"/>
    <lineage>
        <taxon>Bacteria</taxon>
        <taxon>Pseudomonadati</taxon>
        <taxon>Bacteroidota</taxon>
        <taxon>Flavobacteriia</taxon>
        <taxon>Flavobacteriales</taxon>
        <taxon>Flavobacteriaceae</taxon>
    </lineage>
</organism>
<comment type="subcellular location">
    <subcellularLocation>
        <location evidence="6">Cytoplasm</location>
    </subcellularLocation>
</comment>
<proteinExistence type="inferred from homology"/>
<reference evidence="8 9" key="1">
    <citation type="submission" date="2019-08" db="EMBL/GenBank/DDBJ databases">
        <title>Seonamhaeicola sediminis sp. nov., isolated from marine sediment.</title>
        <authorList>
            <person name="Cao W.R."/>
        </authorList>
    </citation>
    <scope>NUCLEOTIDE SEQUENCE [LARGE SCALE GENOMIC DNA]</scope>
    <source>
        <strain evidence="8 9">B011</strain>
    </source>
</reference>
<evidence type="ECO:0000256" key="3">
    <source>
        <dbReference type="ARBA" id="ARBA00022679"/>
    </source>
</evidence>
<evidence type="ECO:0000256" key="4">
    <source>
        <dbReference type="ARBA" id="ARBA00022691"/>
    </source>
</evidence>
<dbReference type="SUPFAM" id="SSF53335">
    <property type="entry name" value="S-adenosyl-L-methionine-dependent methyltransferases"/>
    <property type="match status" value="1"/>
</dbReference>
<dbReference type="GO" id="GO:0032259">
    <property type="term" value="P:methylation"/>
    <property type="evidence" value="ECO:0007669"/>
    <property type="project" value="UniProtKB-KW"/>
</dbReference>
<dbReference type="HAMAP" id="MF_01872">
    <property type="entry name" value="tRNA_methyltr_YfiC"/>
    <property type="match status" value="1"/>
</dbReference>
<evidence type="ECO:0000313" key="9">
    <source>
        <dbReference type="Proteomes" id="UP000323930"/>
    </source>
</evidence>
<accession>A0A5D0HIX1</accession>
<evidence type="ECO:0000259" key="7">
    <source>
        <dbReference type="Pfam" id="PF05175"/>
    </source>
</evidence>
<dbReference type="InterPro" id="IPR029063">
    <property type="entry name" value="SAM-dependent_MTases_sf"/>
</dbReference>
<dbReference type="CDD" id="cd02440">
    <property type="entry name" value="AdoMet_MTases"/>
    <property type="match status" value="1"/>
</dbReference>
<comment type="caution">
    <text evidence="8">The sequence shown here is derived from an EMBL/GenBank/DDBJ whole genome shotgun (WGS) entry which is preliminary data.</text>
</comment>
<dbReference type="InterPro" id="IPR007848">
    <property type="entry name" value="Small_mtfrase_dom"/>
</dbReference>
<keyword evidence="9" id="KW-1185">Reference proteome</keyword>
<dbReference type="OrthoDB" id="5383291at2"/>
<keyword evidence="4 6" id="KW-0949">S-adenosyl-L-methionine</keyword>
<evidence type="ECO:0000256" key="5">
    <source>
        <dbReference type="ARBA" id="ARBA00022694"/>
    </source>
</evidence>
<dbReference type="Proteomes" id="UP000323930">
    <property type="component" value="Unassembled WGS sequence"/>
</dbReference>
<keyword evidence="5 6" id="KW-0819">tRNA processing</keyword>
<dbReference type="EMBL" id="VSDQ01000729">
    <property type="protein sequence ID" value="TYA70007.1"/>
    <property type="molecule type" value="Genomic_DNA"/>
</dbReference>
<comment type="similarity">
    <text evidence="6">Belongs to the methyltransferase superfamily. tRNA (adenine-N(6)-)-methyltransferase family.</text>
</comment>
<dbReference type="GO" id="GO:0005737">
    <property type="term" value="C:cytoplasm"/>
    <property type="evidence" value="ECO:0007669"/>
    <property type="project" value="UniProtKB-SubCell"/>
</dbReference>
<dbReference type="InterPro" id="IPR002052">
    <property type="entry name" value="DNA_methylase_N6_adenine_CS"/>
</dbReference>
<dbReference type="Gene3D" id="3.40.50.150">
    <property type="entry name" value="Vaccinia Virus protein VP39"/>
    <property type="match status" value="1"/>
</dbReference>
<sequence length="238" mass="27038">MSQKPFKFKEFTIHQDQCAMKIGTDGVLLGAWASIKNHPFAILDIGAGTGIIALMMAQRSTAEVIDAIEIDDDAYEQCVDNFEQSPWGDRLFCYHASLEEFAEEIDDEYDLIISNPPFYSEDYKTENASRDKARFQDALPFHHLIEGVSKLLSKTGSFCVIVPFKEEANFIELALEHGLYPNDILHVKGHSTSEIKRSLMAFSFSQSDVSSKELIIETARHEYTPEYIALTKDFYLKM</sequence>
<dbReference type="PROSITE" id="PS00092">
    <property type="entry name" value="N6_MTASE"/>
    <property type="match status" value="1"/>
</dbReference>
<dbReference type="GO" id="GO:0008033">
    <property type="term" value="P:tRNA processing"/>
    <property type="evidence" value="ECO:0007669"/>
    <property type="project" value="UniProtKB-UniRule"/>
</dbReference>
<keyword evidence="1 6" id="KW-0963">Cytoplasm</keyword>
<keyword evidence="3 6" id="KW-0808">Transferase</keyword>
<dbReference type="InterPro" id="IPR050210">
    <property type="entry name" value="tRNA_Adenine-N(6)_MTase"/>
</dbReference>
<dbReference type="PANTHER" id="PTHR47739">
    <property type="entry name" value="TRNA1(VAL) (ADENINE(37)-N6)-METHYLTRANSFERASE"/>
    <property type="match status" value="1"/>
</dbReference>
<protein>
    <recommendedName>
        <fullName evidence="6">tRNA1(Val) (adenine(37)-N6)-methyltransferase</fullName>
        <ecNumber evidence="6">2.1.1.223</ecNumber>
    </recommendedName>
    <alternativeName>
        <fullName evidence="6">tRNA m6A37 methyltransferase</fullName>
    </alternativeName>
</protein>
<name>A0A5D0HIX1_9FLAO</name>
<evidence type="ECO:0000256" key="6">
    <source>
        <dbReference type="HAMAP-Rule" id="MF_01872"/>
    </source>
</evidence>
<dbReference type="Pfam" id="PF05175">
    <property type="entry name" value="MTS"/>
    <property type="match status" value="1"/>
</dbReference>
<dbReference type="GO" id="GO:0003676">
    <property type="term" value="F:nucleic acid binding"/>
    <property type="evidence" value="ECO:0007669"/>
    <property type="project" value="InterPro"/>
</dbReference>
<dbReference type="InterPro" id="IPR022882">
    <property type="entry name" value="tRNA_adenine-N6_MeTrfase"/>
</dbReference>
<feature type="domain" description="Methyltransferase small" evidence="7">
    <location>
        <begin position="41"/>
        <end position="127"/>
    </location>
</feature>
<dbReference type="RefSeq" id="WP_148545311.1">
    <property type="nucleotide sequence ID" value="NZ_VSDQ01000729.1"/>
</dbReference>
<keyword evidence="2 6" id="KW-0489">Methyltransferase</keyword>
<evidence type="ECO:0000313" key="8">
    <source>
        <dbReference type="EMBL" id="TYA70007.1"/>
    </source>
</evidence>
<comment type="function">
    <text evidence="6">Specifically methylates the adenine in position 37 of tRNA(1)(Val) (anticodon cmo5UAC).</text>
</comment>
<dbReference type="PANTHER" id="PTHR47739:SF1">
    <property type="entry name" value="TRNA1(VAL) (ADENINE(37)-N6)-METHYLTRANSFERASE"/>
    <property type="match status" value="1"/>
</dbReference>
<gene>
    <name evidence="8" type="ORF">FUA24_22220</name>
</gene>